<proteinExistence type="predicted"/>
<accession>A0A150QVK3</accession>
<dbReference type="AlphaFoldDB" id="A0A150QVK3"/>
<dbReference type="EMBL" id="JEMA01000298">
    <property type="protein sequence ID" value="KYF71991.1"/>
    <property type="molecule type" value="Genomic_DNA"/>
</dbReference>
<protein>
    <submittedName>
        <fullName evidence="1">Uncharacterized protein</fullName>
    </submittedName>
</protein>
<dbReference type="RefSeq" id="WP_061606624.1">
    <property type="nucleotide sequence ID" value="NZ_JEMA01000298.1"/>
</dbReference>
<name>A0A150QVK3_SORCE</name>
<organism evidence="1 2">
    <name type="scientific">Sorangium cellulosum</name>
    <name type="common">Polyangium cellulosum</name>
    <dbReference type="NCBI Taxonomy" id="56"/>
    <lineage>
        <taxon>Bacteria</taxon>
        <taxon>Pseudomonadati</taxon>
        <taxon>Myxococcota</taxon>
        <taxon>Polyangia</taxon>
        <taxon>Polyangiales</taxon>
        <taxon>Polyangiaceae</taxon>
        <taxon>Sorangium</taxon>
    </lineage>
</organism>
<evidence type="ECO:0000313" key="1">
    <source>
        <dbReference type="EMBL" id="KYF71991.1"/>
    </source>
</evidence>
<sequence length="141" mass="14970">MIATRQVGRRRTRLAAVTVVSLALLGASAVGLCASAGWLPAPEGAGAGPLGPLSAFVLPAGEGARFEGRVVQRLDAGSYTYMEVERAEGERRWVVTLSSSRAARSRADEVRVTAMGFAERFASKRLGRSFDGLYFAVVQPL</sequence>
<dbReference type="Proteomes" id="UP000075260">
    <property type="component" value="Unassembled WGS sequence"/>
</dbReference>
<dbReference type="OrthoDB" id="1118190at2"/>
<reference evidence="1 2" key="1">
    <citation type="submission" date="2014-02" db="EMBL/GenBank/DDBJ databases">
        <title>The small core and large imbalanced accessory genome model reveals a collaborative survival strategy of Sorangium cellulosum strains in nature.</title>
        <authorList>
            <person name="Han K."/>
            <person name="Peng R."/>
            <person name="Blom J."/>
            <person name="Li Y.-Z."/>
        </authorList>
    </citation>
    <scope>NUCLEOTIDE SEQUENCE [LARGE SCALE GENOMIC DNA]</scope>
    <source>
        <strain evidence="1 2">So0008-312</strain>
    </source>
</reference>
<comment type="caution">
    <text evidence="1">The sequence shown here is derived from an EMBL/GenBank/DDBJ whole genome shotgun (WGS) entry which is preliminary data.</text>
</comment>
<evidence type="ECO:0000313" key="2">
    <source>
        <dbReference type="Proteomes" id="UP000075260"/>
    </source>
</evidence>
<gene>
    <name evidence="1" type="ORF">BE15_30955</name>
</gene>